<feature type="domain" description="Isochorismatase-like" evidence="1">
    <location>
        <begin position="6"/>
        <end position="155"/>
    </location>
</feature>
<organism evidence="2 3">
    <name type="scientific">Beggiatoa alba B18LD</name>
    <dbReference type="NCBI Taxonomy" id="395493"/>
    <lineage>
        <taxon>Bacteria</taxon>
        <taxon>Pseudomonadati</taxon>
        <taxon>Pseudomonadota</taxon>
        <taxon>Gammaproteobacteria</taxon>
        <taxon>Thiotrichales</taxon>
        <taxon>Thiotrichaceae</taxon>
        <taxon>Beggiatoa</taxon>
    </lineage>
</organism>
<dbReference type="Gene3D" id="3.40.50.850">
    <property type="entry name" value="Isochorismatase-like"/>
    <property type="match status" value="1"/>
</dbReference>
<dbReference type="PANTHER" id="PTHR14119:SF3">
    <property type="entry name" value="ISOCHORISMATASE DOMAIN-CONTAINING PROTEIN 2"/>
    <property type="match status" value="1"/>
</dbReference>
<dbReference type="AlphaFoldDB" id="I3CCI6"/>
<name>I3CCI6_9GAMM</name>
<evidence type="ECO:0000313" key="3">
    <source>
        <dbReference type="Proteomes" id="UP000005744"/>
    </source>
</evidence>
<dbReference type="HOGENOM" id="CLU_066901_0_1_6"/>
<reference evidence="2 3" key="1">
    <citation type="submission" date="2011-11" db="EMBL/GenBank/DDBJ databases">
        <title>Improved High-Quality Draft sequence of Beggiatoa alba B18lD.</title>
        <authorList>
            <consortium name="US DOE Joint Genome Institute"/>
            <person name="Lucas S."/>
            <person name="Han J."/>
            <person name="Lapidus A."/>
            <person name="Cheng J.-F."/>
            <person name="Goodwin L."/>
            <person name="Pitluck S."/>
            <person name="Peters L."/>
            <person name="Mikhailova N."/>
            <person name="Held B."/>
            <person name="Detter J.C."/>
            <person name="Han C."/>
            <person name="Tapia R."/>
            <person name="Land M."/>
            <person name="Hauser L."/>
            <person name="Kyrpides N."/>
            <person name="Ivanova N."/>
            <person name="Pagani I."/>
            <person name="Samuel K."/>
            <person name="Teske A."/>
            <person name="Mueller J."/>
            <person name="Woyke T."/>
        </authorList>
    </citation>
    <scope>NUCLEOTIDE SEQUENCE [LARGE SCALE GENOMIC DNA]</scope>
    <source>
        <strain evidence="2 3">B18LD</strain>
    </source>
</reference>
<accession>I3CCI6</accession>
<dbReference type="SUPFAM" id="SSF52499">
    <property type="entry name" value="Isochorismatase-like hydrolases"/>
    <property type="match status" value="1"/>
</dbReference>
<evidence type="ECO:0000313" key="2">
    <source>
        <dbReference type="EMBL" id="EIJ41329.1"/>
    </source>
</evidence>
<dbReference type="STRING" id="395493.BegalDRAFT_0410"/>
<dbReference type="Proteomes" id="UP000005744">
    <property type="component" value="Unassembled WGS sequence"/>
</dbReference>
<dbReference type="Pfam" id="PF00857">
    <property type="entry name" value="Isochorismatase"/>
    <property type="match status" value="1"/>
</dbReference>
<evidence type="ECO:0000259" key="1">
    <source>
        <dbReference type="Pfam" id="PF00857"/>
    </source>
</evidence>
<dbReference type="OrthoDB" id="9796958at2"/>
<dbReference type="eggNOG" id="COG1335">
    <property type="taxonomic scope" value="Bacteria"/>
</dbReference>
<dbReference type="CDD" id="cd01012">
    <property type="entry name" value="YcaC_related"/>
    <property type="match status" value="1"/>
</dbReference>
<dbReference type="EMBL" id="JH600070">
    <property type="protein sequence ID" value="EIJ41329.1"/>
    <property type="molecule type" value="Genomic_DNA"/>
</dbReference>
<keyword evidence="3" id="KW-1185">Reference proteome</keyword>
<proteinExistence type="predicted"/>
<dbReference type="InterPro" id="IPR050993">
    <property type="entry name" value="Isochorismatase_domain"/>
</dbReference>
<dbReference type="InterPro" id="IPR036380">
    <property type="entry name" value="Isochorismatase-like_sf"/>
</dbReference>
<sequence>MCATDSCLLIIDVQARLVPAMVEAERLIASCQTLMQVANRLQIPLLVSEQYPSGLGQTVSELRDLAPHHALMEKVHFSCTESELCLPKIQAVQRKQFILGGIESHVCVQQTAFGLLKQGFEVFLVENAVSSRKMSDKTLALARMQAAGISIVSQEMVIFEWLQQAGTAQFKEISQQFVK</sequence>
<dbReference type="RefSeq" id="WP_002683158.1">
    <property type="nucleotide sequence ID" value="NZ_JH600070.1"/>
</dbReference>
<dbReference type="InterPro" id="IPR000868">
    <property type="entry name" value="Isochorismatase-like_dom"/>
</dbReference>
<dbReference type="PANTHER" id="PTHR14119">
    <property type="entry name" value="HYDROLASE"/>
    <property type="match status" value="1"/>
</dbReference>
<gene>
    <name evidence="2" type="ORF">BegalDRAFT_0410</name>
</gene>
<protein>
    <submittedName>
        <fullName evidence="2">Nicotinamidase-like amidase</fullName>
    </submittedName>
</protein>